<gene>
    <name evidence="6" type="ORF">EAX62_11100</name>
</gene>
<dbReference type="AlphaFoldDB" id="A0A3M0G663"/>
<dbReference type="Pfam" id="PF00196">
    <property type="entry name" value="GerE"/>
    <property type="match status" value="1"/>
</dbReference>
<name>A0A3M0G663_9ACTN</name>
<evidence type="ECO:0000313" key="6">
    <source>
        <dbReference type="EMBL" id="RMB60344.1"/>
    </source>
</evidence>
<sequence length="198" mass="21469">MLAPFGDRVVLVEVATEMPVEGPVDLTLFDTFGTVHSEGQDIDAILSSDAAGKVAVYSWNLHPQLIDDALSKGCSGYVSKGLDGKDLVEVLERIHGGEVVVSTEAEGADGRPVTAENTDVTWPGKDEGLSPRESEVIAMIVQGCTNNDIAERSYLSINSVKSYIRSAYRKMGVERRSQAVRWGMENGLLPAKNRLKFN</sequence>
<organism evidence="6 7">
    <name type="scientific">Tessaracoccus antarcticus</name>
    <dbReference type="NCBI Taxonomy" id="2479848"/>
    <lineage>
        <taxon>Bacteria</taxon>
        <taxon>Bacillati</taxon>
        <taxon>Actinomycetota</taxon>
        <taxon>Actinomycetes</taxon>
        <taxon>Propionibacteriales</taxon>
        <taxon>Propionibacteriaceae</taxon>
        <taxon>Tessaracoccus</taxon>
    </lineage>
</organism>
<dbReference type="GO" id="GO:0003677">
    <property type="term" value="F:DNA binding"/>
    <property type="evidence" value="ECO:0007669"/>
    <property type="project" value="UniProtKB-KW"/>
</dbReference>
<dbReference type="InterPro" id="IPR011006">
    <property type="entry name" value="CheY-like_superfamily"/>
</dbReference>
<dbReference type="Proteomes" id="UP000275256">
    <property type="component" value="Unassembled WGS sequence"/>
</dbReference>
<dbReference type="InterPro" id="IPR016032">
    <property type="entry name" value="Sig_transdc_resp-reg_C-effctor"/>
</dbReference>
<dbReference type="PROSITE" id="PS50043">
    <property type="entry name" value="HTH_LUXR_2"/>
    <property type="match status" value="1"/>
</dbReference>
<evidence type="ECO:0000256" key="3">
    <source>
        <dbReference type="ARBA" id="ARBA00023163"/>
    </source>
</evidence>
<keyword evidence="1" id="KW-0805">Transcription regulation</keyword>
<comment type="caution">
    <text evidence="6">The sequence shown here is derived from an EMBL/GenBank/DDBJ whole genome shotgun (WGS) entry which is preliminary data.</text>
</comment>
<feature type="region of interest" description="Disordered" evidence="4">
    <location>
        <begin position="105"/>
        <end position="129"/>
    </location>
</feature>
<dbReference type="PANTHER" id="PTHR44688:SF16">
    <property type="entry name" value="DNA-BINDING TRANSCRIPTIONAL ACTIVATOR DEVR_DOSR"/>
    <property type="match status" value="1"/>
</dbReference>
<evidence type="ECO:0000256" key="1">
    <source>
        <dbReference type="ARBA" id="ARBA00023015"/>
    </source>
</evidence>
<keyword evidence="3" id="KW-0804">Transcription</keyword>
<dbReference type="CDD" id="cd06170">
    <property type="entry name" value="LuxR_C_like"/>
    <property type="match status" value="1"/>
</dbReference>
<dbReference type="OrthoDB" id="9816529at2"/>
<keyword evidence="2 6" id="KW-0238">DNA-binding</keyword>
<proteinExistence type="predicted"/>
<dbReference type="Gene3D" id="3.40.50.2300">
    <property type="match status" value="1"/>
</dbReference>
<keyword evidence="7" id="KW-1185">Reference proteome</keyword>
<dbReference type="SMART" id="SM00421">
    <property type="entry name" value="HTH_LUXR"/>
    <property type="match status" value="1"/>
</dbReference>
<dbReference type="InterPro" id="IPR000792">
    <property type="entry name" value="Tscrpt_reg_LuxR_C"/>
</dbReference>
<dbReference type="PRINTS" id="PR00038">
    <property type="entry name" value="HTHLUXR"/>
</dbReference>
<dbReference type="GO" id="GO:0006355">
    <property type="term" value="P:regulation of DNA-templated transcription"/>
    <property type="evidence" value="ECO:0007669"/>
    <property type="project" value="InterPro"/>
</dbReference>
<dbReference type="EMBL" id="REFW01000002">
    <property type="protein sequence ID" value="RMB60344.1"/>
    <property type="molecule type" value="Genomic_DNA"/>
</dbReference>
<evidence type="ECO:0000256" key="2">
    <source>
        <dbReference type="ARBA" id="ARBA00023125"/>
    </source>
</evidence>
<feature type="domain" description="HTH luxR-type" evidence="5">
    <location>
        <begin position="122"/>
        <end position="187"/>
    </location>
</feature>
<reference evidence="6 7" key="1">
    <citation type="submission" date="2018-10" db="EMBL/GenBank/DDBJ databases">
        <title>Tessaracoccus antarcticuss sp. nov., isolated from sediment.</title>
        <authorList>
            <person name="Zhou L.Y."/>
            <person name="Du Z.J."/>
        </authorList>
    </citation>
    <scope>NUCLEOTIDE SEQUENCE [LARGE SCALE GENOMIC DNA]</scope>
    <source>
        <strain evidence="6 7">JDX10</strain>
    </source>
</reference>
<evidence type="ECO:0000313" key="7">
    <source>
        <dbReference type="Proteomes" id="UP000275256"/>
    </source>
</evidence>
<evidence type="ECO:0000256" key="4">
    <source>
        <dbReference type="SAM" id="MobiDB-lite"/>
    </source>
</evidence>
<evidence type="ECO:0000259" key="5">
    <source>
        <dbReference type="PROSITE" id="PS50043"/>
    </source>
</evidence>
<dbReference type="SUPFAM" id="SSF46894">
    <property type="entry name" value="C-terminal effector domain of the bipartite response regulators"/>
    <property type="match status" value="1"/>
</dbReference>
<dbReference type="PANTHER" id="PTHR44688">
    <property type="entry name" value="DNA-BINDING TRANSCRIPTIONAL ACTIVATOR DEVR_DOSR"/>
    <property type="match status" value="1"/>
</dbReference>
<dbReference type="SUPFAM" id="SSF52172">
    <property type="entry name" value="CheY-like"/>
    <property type="match status" value="1"/>
</dbReference>
<accession>A0A3M0G663</accession>
<protein>
    <submittedName>
        <fullName evidence="6">DNA-binding response regulator</fullName>
    </submittedName>
</protein>